<dbReference type="Proteomes" id="UP000324800">
    <property type="component" value="Unassembled WGS sequence"/>
</dbReference>
<sequence length="142" mass="16059">MNSLIVVISLVFAAFCQQQRGYVQSNEIPFQKKDHYSFTPQVQSDNFDITGKINSHNNNQLSGVKAYSLGKKLGAGKFSTVYQATSLRDGKEVAIKILNQTDLNKIRRETHVLNILKGSDHIIKLYEVIFEELKPQTTNTQN</sequence>
<proteinExistence type="predicted"/>
<dbReference type="OrthoDB" id="193931at2759"/>
<dbReference type="GO" id="GO:0005524">
    <property type="term" value="F:ATP binding"/>
    <property type="evidence" value="ECO:0007669"/>
    <property type="project" value="UniProtKB-UniRule"/>
</dbReference>
<dbReference type="InterPro" id="IPR045216">
    <property type="entry name" value="CK2_alpha"/>
</dbReference>
<feature type="chain" id="PRO_5023919496" description="non-specific serine/threonine protein kinase" evidence="10">
    <location>
        <begin position="19"/>
        <end position="142"/>
    </location>
</feature>
<dbReference type="Pfam" id="PF00069">
    <property type="entry name" value="Pkinase"/>
    <property type="match status" value="1"/>
</dbReference>
<keyword evidence="10" id="KW-0732">Signal</keyword>
<dbReference type="PANTHER" id="PTHR24054:SF0">
    <property type="entry name" value="CASEIN KINASE II SUBUNIT ALPHA"/>
    <property type="match status" value="1"/>
</dbReference>
<evidence type="ECO:0000256" key="8">
    <source>
        <dbReference type="ARBA" id="ARBA00048679"/>
    </source>
</evidence>
<evidence type="ECO:0000256" key="7">
    <source>
        <dbReference type="ARBA" id="ARBA00047899"/>
    </source>
</evidence>
<evidence type="ECO:0000256" key="10">
    <source>
        <dbReference type="SAM" id="SignalP"/>
    </source>
</evidence>
<dbReference type="FunFam" id="3.30.200.20:FF:000088">
    <property type="entry name" value="Casein kinase II subunit alpha"/>
    <property type="match status" value="1"/>
</dbReference>
<dbReference type="EC" id="2.7.11.1" evidence="1"/>
<dbReference type="GO" id="GO:0005956">
    <property type="term" value="C:protein kinase CK2 complex"/>
    <property type="evidence" value="ECO:0007669"/>
    <property type="project" value="TreeGrafter"/>
</dbReference>
<feature type="non-terminal residue" evidence="12">
    <location>
        <position position="142"/>
    </location>
</feature>
<dbReference type="InterPro" id="IPR017441">
    <property type="entry name" value="Protein_kinase_ATP_BS"/>
</dbReference>
<evidence type="ECO:0000259" key="11">
    <source>
        <dbReference type="PROSITE" id="PS50011"/>
    </source>
</evidence>
<dbReference type="GO" id="GO:0005829">
    <property type="term" value="C:cytosol"/>
    <property type="evidence" value="ECO:0007669"/>
    <property type="project" value="TreeGrafter"/>
</dbReference>
<reference evidence="12 13" key="1">
    <citation type="submission" date="2019-03" db="EMBL/GenBank/DDBJ databases">
        <title>Single cell metagenomics reveals metabolic interactions within the superorganism composed of flagellate Streblomastix strix and complex community of Bacteroidetes bacteria on its surface.</title>
        <authorList>
            <person name="Treitli S.C."/>
            <person name="Kolisko M."/>
            <person name="Husnik F."/>
            <person name="Keeling P."/>
            <person name="Hampl V."/>
        </authorList>
    </citation>
    <scope>NUCLEOTIDE SEQUENCE [LARGE SCALE GENOMIC DNA]</scope>
    <source>
        <strain evidence="12">ST1C</strain>
    </source>
</reference>
<evidence type="ECO:0000256" key="9">
    <source>
        <dbReference type="PROSITE-ProRule" id="PRU10141"/>
    </source>
</evidence>
<name>A0A5J4TBR7_9EUKA</name>
<keyword evidence="3" id="KW-0808">Transferase</keyword>
<comment type="catalytic activity">
    <reaction evidence="8">
        <text>L-seryl-[protein] + ATP = O-phospho-L-seryl-[protein] + ADP + H(+)</text>
        <dbReference type="Rhea" id="RHEA:17989"/>
        <dbReference type="Rhea" id="RHEA-COMP:9863"/>
        <dbReference type="Rhea" id="RHEA-COMP:11604"/>
        <dbReference type="ChEBI" id="CHEBI:15378"/>
        <dbReference type="ChEBI" id="CHEBI:29999"/>
        <dbReference type="ChEBI" id="CHEBI:30616"/>
        <dbReference type="ChEBI" id="CHEBI:83421"/>
        <dbReference type="ChEBI" id="CHEBI:456216"/>
        <dbReference type="EC" id="2.7.11.1"/>
    </reaction>
</comment>
<keyword evidence="2" id="KW-0723">Serine/threonine-protein kinase</keyword>
<dbReference type="PROSITE" id="PS50011">
    <property type="entry name" value="PROTEIN_KINASE_DOM"/>
    <property type="match status" value="1"/>
</dbReference>
<keyword evidence="6 9" id="KW-0067">ATP-binding</keyword>
<feature type="domain" description="Protein kinase" evidence="11">
    <location>
        <begin position="67"/>
        <end position="142"/>
    </location>
</feature>
<evidence type="ECO:0000256" key="3">
    <source>
        <dbReference type="ARBA" id="ARBA00022679"/>
    </source>
</evidence>
<evidence type="ECO:0000313" key="12">
    <source>
        <dbReference type="EMBL" id="KAA6355698.1"/>
    </source>
</evidence>
<evidence type="ECO:0000256" key="1">
    <source>
        <dbReference type="ARBA" id="ARBA00012513"/>
    </source>
</evidence>
<keyword evidence="4 9" id="KW-0547">Nucleotide-binding</keyword>
<dbReference type="PANTHER" id="PTHR24054">
    <property type="entry name" value="CASEIN KINASE II SUBUNIT ALPHA"/>
    <property type="match status" value="1"/>
</dbReference>
<evidence type="ECO:0000256" key="5">
    <source>
        <dbReference type="ARBA" id="ARBA00022777"/>
    </source>
</evidence>
<protein>
    <recommendedName>
        <fullName evidence="1">non-specific serine/threonine protein kinase</fullName>
        <ecNumber evidence="1">2.7.11.1</ecNumber>
    </recommendedName>
</protein>
<dbReference type="PROSITE" id="PS00107">
    <property type="entry name" value="PROTEIN_KINASE_ATP"/>
    <property type="match status" value="1"/>
</dbReference>
<evidence type="ECO:0000256" key="2">
    <source>
        <dbReference type="ARBA" id="ARBA00022527"/>
    </source>
</evidence>
<dbReference type="GO" id="GO:0004674">
    <property type="term" value="F:protein serine/threonine kinase activity"/>
    <property type="evidence" value="ECO:0007669"/>
    <property type="project" value="UniProtKB-KW"/>
</dbReference>
<dbReference type="GO" id="GO:0005634">
    <property type="term" value="C:nucleus"/>
    <property type="evidence" value="ECO:0007669"/>
    <property type="project" value="TreeGrafter"/>
</dbReference>
<feature type="signal peptide" evidence="10">
    <location>
        <begin position="1"/>
        <end position="18"/>
    </location>
</feature>
<comment type="catalytic activity">
    <reaction evidence="7">
        <text>L-threonyl-[protein] + ATP = O-phospho-L-threonyl-[protein] + ADP + H(+)</text>
        <dbReference type="Rhea" id="RHEA:46608"/>
        <dbReference type="Rhea" id="RHEA-COMP:11060"/>
        <dbReference type="Rhea" id="RHEA-COMP:11605"/>
        <dbReference type="ChEBI" id="CHEBI:15378"/>
        <dbReference type="ChEBI" id="CHEBI:30013"/>
        <dbReference type="ChEBI" id="CHEBI:30616"/>
        <dbReference type="ChEBI" id="CHEBI:61977"/>
        <dbReference type="ChEBI" id="CHEBI:456216"/>
        <dbReference type="EC" id="2.7.11.1"/>
    </reaction>
</comment>
<comment type="caution">
    <text evidence="12">The sequence shown here is derived from an EMBL/GenBank/DDBJ whole genome shotgun (WGS) entry which is preliminary data.</text>
</comment>
<evidence type="ECO:0000313" key="13">
    <source>
        <dbReference type="Proteomes" id="UP000324800"/>
    </source>
</evidence>
<gene>
    <name evidence="12" type="ORF">EZS28_048775</name>
</gene>
<dbReference type="InterPro" id="IPR011009">
    <property type="entry name" value="Kinase-like_dom_sf"/>
</dbReference>
<keyword evidence="5" id="KW-0418">Kinase</keyword>
<feature type="binding site" evidence="9">
    <location>
        <position position="96"/>
    </location>
    <ligand>
        <name>ATP</name>
        <dbReference type="ChEBI" id="CHEBI:30616"/>
    </ligand>
</feature>
<organism evidence="12 13">
    <name type="scientific">Streblomastix strix</name>
    <dbReference type="NCBI Taxonomy" id="222440"/>
    <lineage>
        <taxon>Eukaryota</taxon>
        <taxon>Metamonada</taxon>
        <taxon>Preaxostyla</taxon>
        <taxon>Oxymonadida</taxon>
        <taxon>Streblomastigidae</taxon>
        <taxon>Streblomastix</taxon>
    </lineage>
</organism>
<dbReference type="AlphaFoldDB" id="A0A5J4TBR7"/>
<evidence type="ECO:0000256" key="4">
    <source>
        <dbReference type="ARBA" id="ARBA00022741"/>
    </source>
</evidence>
<dbReference type="Gene3D" id="3.30.200.20">
    <property type="entry name" value="Phosphorylase Kinase, domain 1"/>
    <property type="match status" value="1"/>
</dbReference>
<evidence type="ECO:0000256" key="6">
    <source>
        <dbReference type="ARBA" id="ARBA00022840"/>
    </source>
</evidence>
<accession>A0A5J4TBR7</accession>
<dbReference type="GO" id="GO:0051726">
    <property type="term" value="P:regulation of cell cycle"/>
    <property type="evidence" value="ECO:0007669"/>
    <property type="project" value="TreeGrafter"/>
</dbReference>
<dbReference type="EMBL" id="SNRW01034195">
    <property type="protein sequence ID" value="KAA6355698.1"/>
    <property type="molecule type" value="Genomic_DNA"/>
</dbReference>
<dbReference type="SUPFAM" id="SSF56112">
    <property type="entry name" value="Protein kinase-like (PK-like)"/>
    <property type="match status" value="1"/>
</dbReference>
<dbReference type="InterPro" id="IPR000719">
    <property type="entry name" value="Prot_kinase_dom"/>
</dbReference>